<dbReference type="PROSITE" id="PS50217">
    <property type="entry name" value="BZIP"/>
    <property type="match status" value="1"/>
</dbReference>
<keyword evidence="2" id="KW-0238">DNA-binding</keyword>
<dbReference type="AlphaFoldDB" id="A0ABD3VJS9"/>
<protein>
    <recommendedName>
        <fullName evidence="5">BZIP domain-containing protein</fullName>
    </recommendedName>
</protein>
<organism evidence="6 7">
    <name type="scientific">Sinanodonta woodiana</name>
    <name type="common">Chinese pond mussel</name>
    <name type="synonym">Anodonta woodiana</name>
    <dbReference type="NCBI Taxonomy" id="1069815"/>
    <lineage>
        <taxon>Eukaryota</taxon>
        <taxon>Metazoa</taxon>
        <taxon>Spiralia</taxon>
        <taxon>Lophotrochozoa</taxon>
        <taxon>Mollusca</taxon>
        <taxon>Bivalvia</taxon>
        <taxon>Autobranchia</taxon>
        <taxon>Heteroconchia</taxon>
        <taxon>Palaeoheterodonta</taxon>
        <taxon>Unionida</taxon>
        <taxon>Unionoidea</taxon>
        <taxon>Unionidae</taxon>
        <taxon>Unioninae</taxon>
        <taxon>Sinanodonta</taxon>
    </lineage>
</organism>
<keyword evidence="1" id="KW-0805">Transcription regulation</keyword>
<feature type="domain" description="BZIP" evidence="5">
    <location>
        <begin position="103"/>
        <end position="166"/>
    </location>
</feature>
<evidence type="ECO:0000256" key="4">
    <source>
        <dbReference type="SAM" id="Coils"/>
    </source>
</evidence>
<keyword evidence="4" id="KW-0175">Coiled coil</keyword>
<dbReference type="GO" id="GO:0003677">
    <property type="term" value="F:DNA binding"/>
    <property type="evidence" value="ECO:0007669"/>
    <property type="project" value="UniProtKB-KW"/>
</dbReference>
<evidence type="ECO:0000313" key="7">
    <source>
        <dbReference type="Proteomes" id="UP001634394"/>
    </source>
</evidence>
<dbReference type="InterPro" id="IPR004827">
    <property type="entry name" value="bZIP"/>
</dbReference>
<dbReference type="PANTHER" id="PTHR23351:SF24">
    <property type="entry name" value="ACTIVATING TRANSCRIPTION FACTOR 3-RELATED"/>
    <property type="match status" value="1"/>
</dbReference>
<comment type="caution">
    <text evidence="6">The sequence shown here is derived from an EMBL/GenBank/DDBJ whole genome shotgun (WGS) entry which is preliminary data.</text>
</comment>
<dbReference type="PROSITE" id="PS00036">
    <property type="entry name" value="BZIP_BASIC"/>
    <property type="match status" value="1"/>
</dbReference>
<dbReference type="Gene3D" id="1.20.5.170">
    <property type="match status" value="1"/>
</dbReference>
<evidence type="ECO:0000256" key="2">
    <source>
        <dbReference type="ARBA" id="ARBA00023125"/>
    </source>
</evidence>
<accession>A0ABD3VJS9</accession>
<evidence type="ECO:0000313" key="6">
    <source>
        <dbReference type="EMBL" id="KAL3861845.1"/>
    </source>
</evidence>
<gene>
    <name evidence="6" type="ORF">ACJMK2_007859</name>
</gene>
<keyword evidence="3" id="KW-0804">Transcription</keyword>
<dbReference type="InterPro" id="IPR046347">
    <property type="entry name" value="bZIP_sf"/>
</dbReference>
<dbReference type="PANTHER" id="PTHR23351">
    <property type="entry name" value="FOS TRANSCRIPTION FACTOR-RELATED"/>
    <property type="match status" value="1"/>
</dbReference>
<evidence type="ECO:0000256" key="3">
    <source>
        <dbReference type="ARBA" id="ARBA00023163"/>
    </source>
</evidence>
<feature type="coiled-coil region" evidence="4">
    <location>
        <begin position="135"/>
        <end position="169"/>
    </location>
</feature>
<evidence type="ECO:0000259" key="5">
    <source>
        <dbReference type="PROSITE" id="PS50217"/>
    </source>
</evidence>
<dbReference type="SUPFAM" id="SSF57959">
    <property type="entry name" value="Leucine zipper domain"/>
    <property type="match status" value="1"/>
</dbReference>
<sequence>MYRRYNSVVNVTSDLESMFDVEASADSDPTLTLHEFLEFSVFSTVDNGLSTTAVKAMKNNDMMPIIKEELKNRIHVKRKAEGKETLIVDFTGKPNTELTDEEKKKAEKRRLQNKMAARRFRERQNILGINLRKKTQKFESDNTSLRNQIRLLNREREILQRQLQEHLSVCHYIIGPYKDLSFQF</sequence>
<reference evidence="6 7" key="1">
    <citation type="submission" date="2024-11" db="EMBL/GenBank/DDBJ databases">
        <title>Chromosome-level genome assembly of the freshwater bivalve Anodonta woodiana.</title>
        <authorList>
            <person name="Chen X."/>
        </authorList>
    </citation>
    <scope>NUCLEOTIDE SEQUENCE [LARGE SCALE GENOMIC DNA]</scope>
    <source>
        <strain evidence="6">MN2024</strain>
        <tissue evidence="6">Gills</tissue>
    </source>
</reference>
<dbReference type="Proteomes" id="UP001634394">
    <property type="component" value="Unassembled WGS sequence"/>
</dbReference>
<dbReference type="EMBL" id="JBJQND010000011">
    <property type="protein sequence ID" value="KAL3861845.1"/>
    <property type="molecule type" value="Genomic_DNA"/>
</dbReference>
<keyword evidence="7" id="KW-1185">Reference proteome</keyword>
<evidence type="ECO:0000256" key="1">
    <source>
        <dbReference type="ARBA" id="ARBA00023015"/>
    </source>
</evidence>
<dbReference type="InterPro" id="IPR000837">
    <property type="entry name" value="AP-1"/>
</dbReference>
<name>A0ABD3VJS9_SINWO</name>
<proteinExistence type="predicted"/>
<dbReference type="SMART" id="SM00338">
    <property type="entry name" value="BRLZ"/>
    <property type="match status" value="1"/>
</dbReference>
<dbReference type="PRINTS" id="PR00042">
    <property type="entry name" value="LEUZIPPRFOS"/>
</dbReference>